<protein>
    <recommendedName>
        <fullName evidence="8">Glycine--tRNA ligase</fullName>
        <ecNumber evidence="8">6.1.1.14</ecNumber>
    </recommendedName>
    <alternativeName>
        <fullName evidence="8">Glycyl-tRNA synthetase</fullName>
        <shortName evidence="8">GlyRS</shortName>
    </alternativeName>
</protein>
<dbReference type="Gene3D" id="3.30.930.10">
    <property type="entry name" value="Bira Bifunctional Protein, Domain 2"/>
    <property type="match status" value="1"/>
</dbReference>
<dbReference type="SUPFAM" id="SSF55681">
    <property type="entry name" value="Class II aaRS and biotin synthetases"/>
    <property type="match status" value="1"/>
</dbReference>
<dbReference type="GO" id="GO:0070062">
    <property type="term" value="C:extracellular exosome"/>
    <property type="evidence" value="ECO:0007669"/>
    <property type="project" value="UniProtKB-ARBA"/>
</dbReference>
<comment type="subunit">
    <text evidence="8">Homodimer.</text>
</comment>
<dbReference type="HAMAP" id="MF_00253_B">
    <property type="entry name" value="Gly_tRNA_synth_B"/>
    <property type="match status" value="1"/>
</dbReference>
<keyword evidence="2 8" id="KW-0963">Cytoplasm</keyword>
<dbReference type="CDD" id="cd00858">
    <property type="entry name" value="GlyRS_anticodon"/>
    <property type="match status" value="1"/>
</dbReference>
<gene>
    <name evidence="11" type="primary">glyS</name>
    <name evidence="8" type="synonym">glyQS</name>
    <name evidence="11" type="ordered locus">CRES_0693</name>
</gene>
<dbReference type="InterPro" id="IPR002315">
    <property type="entry name" value="tRNA-synt_gly"/>
</dbReference>
<keyword evidence="6 8" id="KW-0648">Protein biosynthesis</keyword>
<dbReference type="InterPro" id="IPR022961">
    <property type="entry name" value="Gly_tRNA_ligase_bac"/>
</dbReference>
<dbReference type="PRINTS" id="PR01043">
    <property type="entry name" value="TRNASYNTHGLY"/>
</dbReference>
<feature type="binding site" evidence="8">
    <location>
        <begin position="272"/>
        <end position="277"/>
    </location>
    <ligand>
        <name>ATP</name>
        <dbReference type="ChEBI" id="CHEBI:30616"/>
    </ligand>
</feature>
<comment type="similarity">
    <text evidence="1 8">Belongs to the class-II aminoacyl-tRNA synthetase family.</text>
</comment>
<keyword evidence="7 8" id="KW-0030">Aminoacyl-tRNA synthetase</keyword>
<dbReference type="GO" id="GO:0006426">
    <property type="term" value="P:glycyl-tRNA aminoacylation"/>
    <property type="evidence" value="ECO:0007669"/>
    <property type="project" value="UniProtKB-UniRule"/>
</dbReference>
<dbReference type="AlphaFoldDB" id="F8DZF6"/>
<evidence type="ECO:0000256" key="3">
    <source>
        <dbReference type="ARBA" id="ARBA00022598"/>
    </source>
</evidence>
<feature type="binding site" evidence="8">
    <location>
        <begin position="389"/>
        <end position="393"/>
    </location>
    <ligand>
        <name>substrate</name>
    </ligand>
</feature>
<dbReference type="EMBL" id="CP002857">
    <property type="protein sequence ID" value="AEI09050.1"/>
    <property type="molecule type" value="Genomic_DNA"/>
</dbReference>
<evidence type="ECO:0000313" key="12">
    <source>
        <dbReference type="Proteomes" id="UP000000492"/>
    </source>
</evidence>
<name>F8DZF6_CORRG</name>
<comment type="catalytic activity">
    <reaction evidence="8">
        <text>tRNA(Gly) + glycine + ATP = glycyl-tRNA(Gly) + AMP + diphosphate</text>
        <dbReference type="Rhea" id="RHEA:16013"/>
        <dbReference type="Rhea" id="RHEA-COMP:9664"/>
        <dbReference type="Rhea" id="RHEA-COMP:9683"/>
        <dbReference type="ChEBI" id="CHEBI:30616"/>
        <dbReference type="ChEBI" id="CHEBI:33019"/>
        <dbReference type="ChEBI" id="CHEBI:57305"/>
        <dbReference type="ChEBI" id="CHEBI:78442"/>
        <dbReference type="ChEBI" id="CHEBI:78522"/>
        <dbReference type="ChEBI" id="CHEBI:456215"/>
        <dbReference type="EC" id="6.1.1.14"/>
    </reaction>
</comment>
<dbReference type="PANTHER" id="PTHR10745">
    <property type="entry name" value="GLYCYL-TRNA SYNTHETASE/DNA POLYMERASE SUBUNIT GAMMA-2"/>
    <property type="match status" value="1"/>
</dbReference>
<accession>F8DZF6</accession>
<dbReference type="GO" id="GO:0004081">
    <property type="term" value="F:bis(5'-nucleosyl)-tetraphosphatase (asymmetrical) activity"/>
    <property type="evidence" value="ECO:0007669"/>
    <property type="project" value="UniProtKB-ARBA"/>
</dbReference>
<feature type="binding site" evidence="8">
    <location>
        <position position="230"/>
    </location>
    <ligand>
        <name>substrate</name>
    </ligand>
</feature>
<feature type="domain" description="Aminoacyl-transfer RNA synthetases class-II family profile" evidence="10">
    <location>
        <begin position="75"/>
        <end position="432"/>
    </location>
</feature>
<evidence type="ECO:0000256" key="1">
    <source>
        <dbReference type="ARBA" id="ARBA00008226"/>
    </source>
</evidence>
<dbReference type="SUPFAM" id="SSF52954">
    <property type="entry name" value="Class II aaRS ABD-related"/>
    <property type="match status" value="1"/>
</dbReference>
<dbReference type="NCBIfam" id="NF003211">
    <property type="entry name" value="PRK04173.1"/>
    <property type="match status" value="1"/>
</dbReference>
<evidence type="ECO:0000256" key="4">
    <source>
        <dbReference type="ARBA" id="ARBA00022741"/>
    </source>
</evidence>
<evidence type="ECO:0000256" key="2">
    <source>
        <dbReference type="ARBA" id="ARBA00022490"/>
    </source>
</evidence>
<organism evidence="11 12">
    <name type="scientific">Corynebacterium resistens (strain DSM 45100 / JCM 12819 / GTC 2026 / SICGH 158)</name>
    <dbReference type="NCBI Taxonomy" id="662755"/>
    <lineage>
        <taxon>Bacteria</taxon>
        <taxon>Bacillati</taxon>
        <taxon>Actinomycetota</taxon>
        <taxon>Actinomycetes</taxon>
        <taxon>Mycobacteriales</taxon>
        <taxon>Corynebacteriaceae</taxon>
        <taxon>Corynebacterium</taxon>
    </lineage>
</organism>
<keyword evidence="12" id="KW-1185">Reference proteome</keyword>
<dbReference type="InterPro" id="IPR045864">
    <property type="entry name" value="aa-tRNA-synth_II/BPL/LPL"/>
</dbReference>
<dbReference type="eggNOG" id="COG0423">
    <property type="taxonomic scope" value="Bacteria"/>
</dbReference>
<reference evidence="11 12" key="1">
    <citation type="journal article" date="2012" name="BMC Genomics">
        <title>Complete genome sequence, lifestyle, and multi-drug resistance of the human pathogen Corynebacterium resistens DSM 45100 isolated from blood samples of a leukemia patient.</title>
        <authorList>
            <person name="Schroder J."/>
            <person name="Maus I."/>
            <person name="Meyer K."/>
            <person name="Wordemann S."/>
            <person name="Blom J."/>
            <person name="Jaenicke S."/>
            <person name="Schneider J."/>
            <person name="Trost E."/>
            <person name="Tauch A."/>
        </authorList>
    </citation>
    <scope>NUCLEOTIDE SEQUENCE [LARGE SCALE GENOMIC DNA]</scope>
    <source>
        <strain evidence="12">DSM 45100 / JCM 12819 / CCUG 50093 / GTC 2026 / SICGH 158</strain>
    </source>
</reference>
<dbReference type="GO" id="GO:0005524">
    <property type="term" value="F:ATP binding"/>
    <property type="evidence" value="ECO:0007669"/>
    <property type="project" value="UniProtKB-UniRule"/>
</dbReference>
<dbReference type="InterPro" id="IPR036621">
    <property type="entry name" value="Anticodon-bd_dom_sf"/>
</dbReference>
<evidence type="ECO:0000256" key="7">
    <source>
        <dbReference type="ARBA" id="ARBA00023146"/>
    </source>
</evidence>
<dbReference type="InterPro" id="IPR004154">
    <property type="entry name" value="Anticodon-bd"/>
</dbReference>
<evidence type="ECO:0000256" key="8">
    <source>
        <dbReference type="HAMAP-Rule" id="MF_00253"/>
    </source>
</evidence>
<dbReference type="GO" id="GO:0004820">
    <property type="term" value="F:glycine-tRNA ligase activity"/>
    <property type="evidence" value="ECO:0007669"/>
    <property type="project" value="UniProtKB-UniRule"/>
</dbReference>
<feature type="binding site" evidence="8">
    <location>
        <begin position="393"/>
        <end position="396"/>
    </location>
    <ligand>
        <name>ATP</name>
        <dbReference type="ChEBI" id="CHEBI:30616"/>
    </ligand>
</feature>
<dbReference type="CDD" id="cd00774">
    <property type="entry name" value="GlyRS-like_core"/>
    <property type="match status" value="1"/>
</dbReference>
<evidence type="ECO:0000256" key="9">
    <source>
        <dbReference type="SAM" id="MobiDB-lite"/>
    </source>
</evidence>
<evidence type="ECO:0000256" key="5">
    <source>
        <dbReference type="ARBA" id="ARBA00022840"/>
    </source>
</evidence>
<feature type="binding site" evidence="8">
    <location>
        <position position="167"/>
    </location>
    <ligand>
        <name>substrate</name>
    </ligand>
</feature>
<dbReference type="GO" id="GO:1990742">
    <property type="term" value="C:microvesicle"/>
    <property type="evidence" value="ECO:0007669"/>
    <property type="project" value="UniProtKB-ARBA"/>
</dbReference>
<dbReference type="Pfam" id="PF00587">
    <property type="entry name" value="tRNA-synt_2b"/>
    <property type="match status" value="1"/>
</dbReference>
<comment type="function">
    <text evidence="8">Catalyzes the attachment of glycine to tRNA(Gly).</text>
</comment>
<dbReference type="PROSITE" id="PS50862">
    <property type="entry name" value="AA_TRNA_LIGASE_II"/>
    <property type="match status" value="1"/>
</dbReference>
<evidence type="ECO:0000259" key="10">
    <source>
        <dbReference type="PROSITE" id="PS50862"/>
    </source>
</evidence>
<feature type="region of interest" description="Disordered" evidence="9">
    <location>
        <begin position="1"/>
        <end position="20"/>
    </location>
</feature>
<keyword evidence="5 8" id="KW-0067">ATP-binding</keyword>
<dbReference type="Pfam" id="PF03129">
    <property type="entry name" value="HGTP_anticodon"/>
    <property type="match status" value="1"/>
</dbReference>
<feature type="compositionally biased region" description="Polar residues" evidence="9">
    <location>
        <begin position="7"/>
        <end position="20"/>
    </location>
</feature>
<dbReference type="GO" id="GO:0005829">
    <property type="term" value="C:cytosol"/>
    <property type="evidence" value="ECO:0007669"/>
    <property type="project" value="UniProtKB-ARBA"/>
</dbReference>
<dbReference type="HOGENOM" id="CLU_015515_2_1_11"/>
<sequence>MAGMACKTSTHSSRGGSKVSTALRDPSKLLFLRVDRIGGVVWLQTLNTDKHPLLQPRNQRGVLKESMSNMAGNIDSVVNLAKRRGLVYPCGEIYGGTRSAWDYGPLGVELKENIKRQWWRHMVTSRRDVVGLDSSVILPKRVWEVSGHVEVFTDPLVESLHTHKRYRADHLLEAYEEKHGHPPANGLADINDPETGQPGKWTEPKAFSGLLKTYLGPVDDKEGLHYLRPETAQGIFTNFKNVMTTSRQKPPFGIAQVGKSFRNEITPGNFIFRTREFEQMEMEFFVKPGEDEEWHQKWIDDRYQWYIDLGIKEENLRLYEHPQEKLSHYSKRTVDVEYAFHFKGSKWGELEGVANRTDYDLRVHSEGSGEDLSYFDQETNERWIPYVIEPAAGLGRAMMAFLCDAYEEEEVPNAKGGTDTRTVLKLDRRLAPIKVAVLPLSKKDTLTPTAEKVANQLRGLWNVDYDVSGAIGRRYRRQDEIGTPFCVTVDFDTLEDNAVTVRERDTMEQERVKIDDLQAYLGERLAGC</sequence>
<evidence type="ECO:0000313" key="11">
    <source>
        <dbReference type="EMBL" id="AEI09050.1"/>
    </source>
</evidence>
<dbReference type="KEGG" id="crd:CRES_0693"/>
<dbReference type="PANTHER" id="PTHR10745:SF8">
    <property type="entry name" value="DNA POLYMERASE SUBUNIT GAMMA-2, MITOCHONDRIAL"/>
    <property type="match status" value="1"/>
</dbReference>
<dbReference type="NCBIfam" id="TIGR00389">
    <property type="entry name" value="glyS_dimeric"/>
    <property type="match status" value="1"/>
</dbReference>
<comment type="subcellular location">
    <subcellularLocation>
        <location evidence="8">Cytoplasm</location>
    </subcellularLocation>
</comment>
<feature type="binding site" evidence="8">
    <location>
        <begin position="277"/>
        <end position="281"/>
    </location>
    <ligand>
        <name>substrate</name>
    </ligand>
</feature>
<keyword evidence="4 8" id="KW-0547">Nucleotide-binding</keyword>
<dbReference type="InterPro" id="IPR027031">
    <property type="entry name" value="Gly-tRNA_synthase/POLG2"/>
</dbReference>
<dbReference type="InterPro" id="IPR006195">
    <property type="entry name" value="aa-tRNA-synth_II"/>
</dbReference>
<evidence type="ECO:0000256" key="6">
    <source>
        <dbReference type="ARBA" id="ARBA00022917"/>
    </source>
</evidence>
<feature type="binding site" evidence="8">
    <location>
        <begin position="262"/>
        <end position="264"/>
    </location>
    <ligand>
        <name>ATP</name>
        <dbReference type="ChEBI" id="CHEBI:30616"/>
    </ligand>
</feature>
<dbReference type="STRING" id="662755.CRES_0693"/>
<dbReference type="Gene3D" id="3.40.50.800">
    <property type="entry name" value="Anticodon-binding domain"/>
    <property type="match status" value="1"/>
</dbReference>
<dbReference type="EC" id="6.1.1.14" evidence="8"/>
<dbReference type="Proteomes" id="UP000000492">
    <property type="component" value="Chromosome"/>
</dbReference>
<proteinExistence type="inferred from homology"/>
<feature type="binding site" evidence="8">
    <location>
        <begin position="349"/>
        <end position="350"/>
    </location>
    <ligand>
        <name>ATP</name>
        <dbReference type="ChEBI" id="CHEBI:30616"/>
    </ligand>
</feature>
<dbReference type="InterPro" id="IPR002314">
    <property type="entry name" value="aa-tRNA-synt_IIb"/>
</dbReference>
<dbReference type="FunFam" id="3.40.50.800:FF:000002">
    <property type="entry name" value="Glycine--tRNA ligase"/>
    <property type="match status" value="1"/>
</dbReference>
<keyword evidence="3 8" id="KW-0436">Ligase</keyword>
<dbReference type="InterPro" id="IPR033731">
    <property type="entry name" value="GlyRS-like_core"/>
</dbReference>
<dbReference type="GO" id="GO:0046983">
    <property type="term" value="F:protein dimerization activity"/>
    <property type="evidence" value="ECO:0007669"/>
    <property type="project" value="UniProtKB-ARBA"/>
</dbReference>
<dbReference type="GO" id="GO:0015966">
    <property type="term" value="P:diadenosine tetraphosphate biosynthetic process"/>
    <property type="evidence" value="ECO:0007669"/>
    <property type="project" value="UniProtKB-ARBA"/>
</dbReference>